<protein>
    <submittedName>
        <fullName evidence="1">Uncharacterized protein</fullName>
    </submittedName>
</protein>
<proteinExistence type="predicted"/>
<organism evidence="1">
    <name type="scientific">Myoviridae sp. ct0wg9</name>
    <dbReference type="NCBI Taxonomy" id="2826600"/>
    <lineage>
        <taxon>Viruses</taxon>
        <taxon>Duplodnaviria</taxon>
        <taxon>Heunggongvirae</taxon>
        <taxon>Uroviricota</taxon>
        <taxon>Caudoviricetes</taxon>
    </lineage>
</organism>
<name>A0A8S5NGM1_9CAUD</name>
<evidence type="ECO:0000313" key="1">
    <source>
        <dbReference type="EMBL" id="DAD93466.1"/>
    </source>
</evidence>
<accession>A0A8S5NGM1</accession>
<dbReference type="EMBL" id="BK015160">
    <property type="protein sequence ID" value="DAD93466.1"/>
    <property type="molecule type" value="Genomic_DNA"/>
</dbReference>
<sequence length="58" mass="6907">MYSFKAHYTNMDNGEQITRRIEILDDRDEKSIYLMAMDMSYDLKKENECLGTVEFISC</sequence>
<reference evidence="1" key="1">
    <citation type="journal article" date="2021" name="Proc. Natl. Acad. Sci. U.S.A.">
        <title>A Catalog of Tens of Thousands of Viruses from Human Metagenomes Reveals Hidden Associations with Chronic Diseases.</title>
        <authorList>
            <person name="Tisza M.J."/>
            <person name="Buck C.B."/>
        </authorList>
    </citation>
    <scope>NUCLEOTIDE SEQUENCE</scope>
    <source>
        <strain evidence="1">Ct0wg9</strain>
    </source>
</reference>